<evidence type="ECO:0000313" key="1">
    <source>
        <dbReference type="EMBL" id="BDI16142.1"/>
    </source>
</evidence>
<dbReference type="InterPro" id="IPR038573">
    <property type="entry name" value="BrnT_sf"/>
</dbReference>
<dbReference type="Gene3D" id="3.10.450.530">
    <property type="entry name" value="Ribonuclease toxin, BrnT, of type II toxin-antitoxin system"/>
    <property type="match status" value="1"/>
</dbReference>
<protein>
    <recommendedName>
        <fullName evidence="3">BrnT family toxin</fullName>
    </recommendedName>
</protein>
<keyword evidence="2" id="KW-1185">Reference proteome</keyword>
<evidence type="ECO:0008006" key="3">
    <source>
        <dbReference type="Google" id="ProtNLM"/>
    </source>
</evidence>
<name>A0ABN6Q2H7_NOSCO</name>
<dbReference type="Pfam" id="PF04365">
    <property type="entry name" value="BrnT_toxin"/>
    <property type="match status" value="1"/>
</dbReference>
<proteinExistence type="predicted"/>
<accession>A0ABN6Q2H7</accession>
<reference evidence="1" key="1">
    <citation type="submission" date="2022-04" db="EMBL/GenBank/DDBJ databases">
        <title>Complete genome sequence of a cyanobacterium, Nostoc sp. SO-36, isolated in Antarctica.</title>
        <authorList>
            <person name="Kanesaki Y."/>
            <person name="Effendi D."/>
            <person name="Sakamoto T."/>
            <person name="Ohtani S."/>
            <person name="Awai K."/>
        </authorList>
    </citation>
    <scope>NUCLEOTIDE SEQUENCE</scope>
    <source>
        <strain evidence="1">SO-36</strain>
    </source>
</reference>
<dbReference type="Proteomes" id="UP001055453">
    <property type="component" value="Chromosome"/>
</dbReference>
<dbReference type="RefSeq" id="WP_251959351.1">
    <property type="nucleotide sequence ID" value="NZ_AP025732.1"/>
</dbReference>
<evidence type="ECO:0000313" key="2">
    <source>
        <dbReference type="Proteomes" id="UP001055453"/>
    </source>
</evidence>
<sequence length="95" mass="11227">MNLEFEWDKQKASLNLNKHCISFEAAKTVFNDSLAYIFNDEWHSVGECRQIIIGHDQDNRLLLVCFTERANIIRIISARLATKKERRDYEEFTGF</sequence>
<dbReference type="EMBL" id="AP025732">
    <property type="protein sequence ID" value="BDI16142.1"/>
    <property type="molecule type" value="Genomic_DNA"/>
</dbReference>
<dbReference type="InterPro" id="IPR007460">
    <property type="entry name" value="BrnT_toxin"/>
</dbReference>
<gene>
    <name evidence="1" type="ORF">ANSO36C_19440</name>
</gene>
<organism evidence="1 2">
    <name type="scientific">Nostoc cf. commune SO-36</name>
    <dbReference type="NCBI Taxonomy" id="449208"/>
    <lineage>
        <taxon>Bacteria</taxon>
        <taxon>Bacillati</taxon>
        <taxon>Cyanobacteriota</taxon>
        <taxon>Cyanophyceae</taxon>
        <taxon>Nostocales</taxon>
        <taxon>Nostocaceae</taxon>
        <taxon>Nostoc</taxon>
    </lineage>
</organism>